<keyword evidence="6" id="KW-0131">Cell cycle</keyword>
<evidence type="ECO:0000256" key="6">
    <source>
        <dbReference type="ARBA" id="ARBA00023306"/>
    </source>
</evidence>
<feature type="region of interest" description="Disordered" evidence="7">
    <location>
        <begin position="153"/>
        <end position="186"/>
    </location>
</feature>
<dbReference type="InterPro" id="IPR004582">
    <property type="entry name" value="Checkpoint_prot_Rad17_Rad24"/>
</dbReference>
<keyword evidence="3" id="KW-0227">DNA damage</keyword>
<evidence type="ECO:0000313" key="8">
    <source>
        <dbReference type="Proteomes" id="UP000694865"/>
    </source>
</evidence>
<protein>
    <submittedName>
        <fullName evidence="9">Cell cycle checkpoint protein RAD17-like</fullName>
    </submittedName>
</protein>
<feature type="compositionally biased region" description="Polar residues" evidence="7">
    <location>
        <begin position="176"/>
        <end position="186"/>
    </location>
</feature>
<dbReference type="PANTHER" id="PTHR12172:SF0">
    <property type="entry name" value="CELL CYCLE CHECKPOINT PROTEIN RAD17"/>
    <property type="match status" value="1"/>
</dbReference>
<sequence>MSSENFTLFLHQNYLDFYSSIDDVVDASLYLSDADHLTKDWASRSALREYSSCVGARGLVHCNTARSRSGSTSGGGGWKPLHKPQWYEVNRKYRERCLTARHLFSKHCQTPEDLQIQFMPYLALINVPLSTPGQISFLQEVCKFSSSRYPVRTQPEKLNEQDTGEVDDDEDEVSKIESSQNTDIDQSDFQTVVDECSEDELIIEDFDD</sequence>
<evidence type="ECO:0000256" key="7">
    <source>
        <dbReference type="SAM" id="MobiDB-lite"/>
    </source>
</evidence>
<evidence type="ECO:0000313" key="9">
    <source>
        <dbReference type="RefSeq" id="XP_006822376.1"/>
    </source>
</evidence>
<dbReference type="PANTHER" id="PTHR12172">
    <property type="entry name" value="CELL CYCLE CHECKPOINT PROTEIN RAD17"/>
    <property type="match status" value="1"/>
</dbReference>
<evidence type="ECO:0000256" key="3">
    <source>
        <dbReference type="ARBA" id="ARBA00022763"/>
    </source>
</evidence>
<dbReference type="GeneID" id="102802119"/>
<dbReference type="RefSeq" id="XP_006822376.1">
    <property type="nucleotide sequence ID" value="XM_006822313.1"/>
</dbReference>
<name>A0ABM0MQT5_SACKO</name>
<evidence type="ECO:0000256" key="4">
    <source>
        <dbReference type="ARBA" id="ARBA00022840"/>
    </source>
</evidence>
<keyword evidence="4" id="KW-0067">ATP-binding</keyword>
<gene>
    <name evidence="9" type="primary">LOC102802119</name>
</gene>
<evidence type="ECO:0000256" key="5">
    <source>
        <dbReference type="ARBA" id="ARBA00023242"/>
    </source>
</evidence>
<keyword evidence="5" id="KW-0539">Nucleus</keyword>
<feature type="compositionally biased region" description="Acidic residues" evidence="7">
    <location>
        <begin position="162"/>
        <end position="172"/>
    </location>
</feature>
<keyword evidence="2" id="KW-0547">Nucleotide-binding</keyword>
<organism evidence="8 9">
    <name type="scientific">Saccoglossus kowalevskii</name>
    <name type="common">Acorn worm</name>
    <dbReference type="NCBI Taxonomy" id="10224"/>
    <lineage>
        <taxon>Eukaryota</taxon>
        <taxon>Metazoa</taxon>
        <taxon>Hemichordata</taxon>
        <taxon>Enteropneusta</taxon>
        <taxon>Harrimaniidae</taxon>
        <taxon>Saccoglossus</taxon>
    </lineage>
</organism>
<keyword evidence="8" id="KW-1185">Reference proteome</keyword>
<dbReference type="Proteomes" id="UP000694865">
    <property type="component" value="Unplaced"/>
</dbReference>
<comment type="subcellular location">
    <subcellularLocation>
        <location evidence="1">Nucleus</location>
    </subcellularLocation>
</comment>
<reference evidence="9" key="1">
    <citation type="submission" date="2025-08" db="UniProtKB">
        <authorList>
            <consortium name="RefSeq"/>
        </authorList>
    </citation>
    <scope>IDENTIFICATION</scope>
    <source>
        <tissue evidence="9">Testes</tissue>
    </source>
</reference>
<evidence type="ECO:0000256" key="1">
    <source>
        <dbReference type="ARBA" id="ARBA00004123"/>
    </source>
</evidence>
<evidence type="ECO:0000256" key="2">
    <source>
        <dbReference type="ARBA" id="ARBA00022741"/>
    </source>
</evidence>
<proteinExistence type="predicted"/>
<accession>A0ABM0MQT5</accession>